<dbReference type="Pfam" id="PF00534">
    <property type="entry name" value="Glycos_transf_1"/>
    <property type="match status" value="1"/>
</dbReference>
<proteinExistence type="predicted"/>
<evidence type="ECO:0000259" key="3">
    <source>
        <dbReference type="Pfam" id="PF13579"/>
    </source>
</evidence>
<dbReference type="InterPro" id="IPR028098">
    <property type="entry name" value="Glyco_trans_4-like_N"/>
</dbReference>
<dbReference type="InterPro" id="IPR001296">
    <property type="entry name" value="Glyco_trans_1"/>
</dbReference>
<dbReference type="GO" id="GO:0009103">
    <property type="term" value="P:lipopolysaccharide biosynthetic process"/>
    <property type="evidence" value="ECO:0007669"/>
    <property type="project" value="TreeGrafter"/>
</dbReference>
<organism evidence="4 5">
    <name type="scientific">Cylindrospermopsis raciborskii CS-506_A</name>
    <dbReference type="NCBI Taxonomy" id="2585140"/>
    <lineage>
        <taxon>Bacteria</taxon>
        <taxon>Bacillati</taxon>
        <taxon>Cyanobacteriota</taxon>
        <taxon>Cyanophyceae</taxon>
        <taxon>Nostocales</taxon>
        <taxon>Aphanizomenonaceae</taxon>
        <taxon>Cylindrospermopsis</taxon>
    </lineage>
</organism>
<evidence type="ECO:0000259" key="2">
    <source>
        <dbReference type="Pfam" id="PF00534"/>
    </source>
</evidence>
<gene>
    <name evidence="4" type="ORF">FHK98_07590</name>
</gene>
<dbReference type="EMBL" id="VDFG01000486">
    <property type="protein sequence ID" value="MBA4465539.1"/>
    <property type="molecule type" value="Genomic_DNA"/>
</dbReference>
<dbReference type="Gene3D" id="3.40.50.2000">
    <property type="entry name" value="Glycogen Phosphorylase B"/>
    <property type="match status" value="2"/>
</dbReference>
<evidence type="ECO:0000313" key="5">
    <source>
        <dbReference type="Proteomes" id="UP000538075"/>
    </source>
</evidence>
<evidence type="ECO:0000256" key="1">
    <source>
        <dbReference type="ARBA" id="ARBA00022679"/>
    </source>
</evidence>
<sequence length="429" mass="49203">MNEHVPYQINRRKERYVGQKQTNSKKLGVITEFFPPDYAATGQLIEELVRQLDHPELEIEVFTGQPGYAYSADKAPAKQLLGGVRIRRTRATRVWSKRIRGKAINGVFFTLRAFFHIIGNFYKYDVFLLTSAPPFLPLAAYLAKLLCGCSYICLVYDIYPDVAIALNVIKKDHWIVKVWRELNRRIWTSSQEIIVLSDDMKRVVIKHYPQLMDKVSVIHSWGDPELILPMEKQDNWFAREHNLVNKFTVLYSGNVGRCHDMETIFHTAQLLAQEENIQFVCIGSGAKIDVLRENVTEMKLSNFLFLPYQHKSTLPYSLTACDLSLVSLEYKVYDLVAPSKLYPALAASRPIAIISPEECYLRKMVNDGQFGLGVNNGDSLSLANFILRLSGDRQLVEQMGKAGRSYLEANFTIKKIAREYWEIISDHSH</sequence>
<dbReference type="AlphaFoldDB" id="A0A838WTT3"/>
<protein>
    <submittedName>
        <fullName evidence="4">Glycosyltransferase family 4 protein</fullName>
    </submittedName>
</protein>
<dbReference type="CDD" id="cd03794">
    <property type="entry name" value="GT4_WbuB-like"/>
    <property type="match status" value="1"/>
</dbReference>
<feature type="domain" description="Glycosyl transferase family 1" evidence="2">
    <location>
        <begin position="236"/>
        <end position="405"/>
    </location>
</feature>
<dbReference type="GO" id="GO:0016757">
    <property type="term" value="F:glycosyltransferase activity"/>
    <property type="evidence" value="ECO:0007669"/>
    <property type="project" value="InterPro"/>
</dbReference>
<dbReference type="Pfam" id="PF13579">
    <property type="entry name" value="Glyco_trans_4_4"/>
    <property type="match status" value="1"/>
</dbReference>
<dbReference type="SUPFAM" id="SSF53756">
    <property type="entry name" value="UDP-Glycosyltransferase/glycogen phosphorylase"/>
    <property type="match status" value="1"/>
</dbReference>
<accession>A0A838WTT3</accession>
<dbReference type="PANTHER" id="PTHR46401:SF2">
    <property type="entry name" value="GLYCOSYLTRANSFERASE WBBK-RELATED"/>
    <property type="match status" value="1"/>
</dbReference>
<dbReference type="Proteomes" id="UP000538075">
    <property type="component" value="Unassembled WGS sequence"/>
</dbReference>
<comment type="caution">
    <text evidence="4">The sequence shown here is derived from an EMBL/GenBank/DDBJ whole genome shotgun (WGS) entry which is preliminary data.</text>
</comment>
<dbReference type="PANTHER" id="PTHR46401">
    <property type="entry name" value="GLYCOSYLTRANSFERASE WBBK-RELATED"/>
    <property type="match status" value="1"/>
</dbReference>
<name>A0A838WTT3_9CYAN</name>
<keyword evidence="1 4" id="KW-0808">Transferase</keyword>
<reference evidence="4 5" key="1">
    <citation type="journal article" date="2020" name="J. Appl. Phycol.">
        <title>Morphological changes and genome evolution in Raphidiopsis raciborskii CS-506 after 23 years in culture.</title>
        <authorList>
            <person name="Willis A."/>
            <person name="Bent S.J."/>
            <person name="Jameson I.D."/>
        </authorList>
    </citation>
    <scope>NUCLEOTIDE SEQUENCE [LARGE SCALE GENOMIC DNA]</scope>
    <source>
        <strain evidence="4 5">CS-506_A</strain>
    </source>
</reference>
<evidence type="ECO:0000313" key="4">
    <source>
        <dbReference type="EMBL" id="MBA4465539.1"/>
    </source>
</evidence>
<feature type="domain" description="Glycosyltransferase subfamily 4-like N-terminal" evidence="3">
    <location>
        <begin position="44"/>
        <end position="206"/>
    </location>
</feature>